<dbReference type="SUPFAM" id="SSF48350">
    <property type="entry name" value="GTPase activation domain, GAP"/>
    <property type="match status" value="1"/>
</dbReference>
<gene>
    <name evidence="3" type="ORF">PXEA_LOCUS24192</name>
</gene>
<dbReference type="Proteomes" id="UP000784294">
    <property type="component" value="Unassembled WGS sequence"/>
</dbReference>
<dbReference type="GO" id="GO:0005737">
    <property type="term" value="C:cytoplasm"/>
    <property type="evidence" value="ECO:0007669"/>
    <property type="project" value="TreeGrafter"/>
</dbReference>
<feature type="domain" description="Rho-GAP" evidence="2">
    <location>
        <begin position="118"/>
        <end position="272"/>
    </location>
</feature>
<dbReference type="InterPro" id="IPR000198">
    <property type="entry name" value="RhoGAP_dom"/>
</dbReference>
<evidence type="ECO:0000313" key="4">
    <source>
        <dbReference type="Proteomes" id="UP000784294"/>
    </source>
</evidence>
<dbReference type="Pfam" id="PF00620">
    <property type="entry name" value="RhoGAP"/>
    <property type="match status" value="1"/>
</dbReference>
<proteinExistence type="predicted"/>
<protein>
    <recommendedName>
        <fullName evidence="2">Rho-GAP domain-containing protein</fullName>
    </recommendedName>
</protein>
<feature type="region of interest" description="Disordered" evidence="1">
    <location>
        <begin position="119"/>
        <end position="151"/>
    </location>
</feature>
<organism evidence="3 4">
    <name type="scientific">Protopolystoma xenopodis</name>
    <dbReference type="NCBI Taxonomy" id="117903"/>
    <lineage>
        <taxon>Eukaryota</taxon>
        <taxon>Metazoa</taxon>
        <taxon>Spiralia</taxon>
        <taxon>Lophotrochozoa</taxon>
        <taxon>Platyhelminthes</taxon>
        <taxon>Monogenea</taxon>
        <taxon>Polyopisthocotylea</taxon>
        <taxon>Polystomatidea</taxon>
        <taxon>Polystomatidae</taxon>
        <taxon>Protopolystoma</taxon>
    </lineage>
</organism>
<evidence type="ECO:0000313" key="3">
    <source>
        <dbReference type="EMBL" id="VEL30752.1"/>
    </source>
</evidence>
<dbReference type="InterPro" id="IPR008936">
    <property type="entry name" value="Rho_GTPase_activation_prot"/>
</dbReference>
<dbReference type="AlphaFoldDB" id="A0A3S5A8W5"/>
<reference evidence="3" key="1">
    <citation type="submission" date="2018-11" db="EMBL/GenBank/DDBJ databases">
        <authorList>
            <consortium name="Pathogen Informatics"/>
        </authorList>
    </citation>
    <scope>NUCLEOTIDE SEQUENCE</scope>
</reference>
<dbReference type="Gene3D" id="1.10.555.10">
    <property type="entry name" value="Rho GTPase activation protein"/>
    <property type="match status" value="1"/>
</dbReference>
<comment type="caution">
    <text evidence="3">The sequence shown here is derived from an EMBL/GenBank/DDBJ whole genome shotgun (WGS) entry which is preliminary data.</text>
</comment>
<sequence length="272" mass="28439">MTGPFRLPLLPTRLTRDLPWSPFEAVGKDNDTLLLLDRINDPLGGLDYSSVSATSPSLHGGGLMNTRSGYSSSVTTLITPACHWPCDLSQMILNMNSGTSSLYASSYLTANSSHCASQSASNISGQSLPPSSPSSSSTAPHNSTVSTSLASTRSSNNFSAIPLTPPTSVDPADAHLPAALLKLWFRELAEPLIPISLHSECLKAASSGNITPGSSNSSSVASGSALTSCPQSGQSGSACCHIVRRLPTINRLCLVYLIQLLQSPLSNSSYYP</sequence>
<accession>A0A3S5A8W5</accession>
<evidence type="ECO:0000259" key="2">
    <source>
        <dbReference type="PROSITE" id="PS50238"/>
    </source>
</evidence>
<keyword evidence="4" id="KW-1185">Reference proteome</keyword>
<dbReference type="PROSITE" id="PS50238">
    <property type="entry name" value="RHOGAP"/>
    <property type="match status" value="1"/>
</dbReference>
<dbReference type="OrthoDB" id="437889at2759"/>
<dbReference type="EMBL" id="CAAALY010115158">
    <property type="protein sequence ID" value="VEL30752.1"/>
    <property type="molecule type" value="Genomic_DNA"/>
</dbReference>
<name>A0A3S5A8W5_9PLAT</name>
<dbReference type="GO" id="GO:0007165">
    <property type="term" value="P:signal transduction"/>
    <property type="evidence" value="ECO:0007669"/>
    <property type="project" value="InterPro"/>
</dbReference>
<dbReference type="GO" id="GO:0005096">
    <property type="term" value="F:GTPase activator activity"/>
    <property type="evidence" value="ECO:0007669"/>
    <property type="project" value="TreeGrafter"/>
</dbReference>
<evidence type="ECO:0000256" key="1">
    <source>
        <dbReference type="SAM" id="MobiDB-lite"/>
    </source>
</evidence>
<feature type="compositionally biased region" description="Low complexity" evidence="1">
    <location>
        <begin position="124"/>
        <end position="146"/>
    </location>
</feature>
<dbReference type="PANTHER" id="PTHR45876">
    <property type="entry name" value="FI04035P"/>
    <property type="match status" value="1"/>
</dbReference>
<dbReference type="PANTHER" id="PTHR45876:SF8">
    <property type="entry name" value="FI04035P"/>
    <property type="match status" value="1"/>
</dbReference>